<dbReference type="Proteomes" id="UP001165283">
    <property type="component" value="Unassembled WGS sequence"/>
</dbReference>
<name>A0ABT0ZT80_9PSEU</name>
<accession>A0ABT0ZT80</accession>
<dbReference type="SUPFAM" id="SSF52091">
    <property type="entry name" value="SpoIIaa-like"/>
    <property type="match status" value="1"/>
</dbReference>
<comment type="similarity">
    <text evidence="1 2">Belongs to the anti-sigma-factor antagonist family.</text>
</comment>
<dbReference type="PANTHER" id="PTHR33495">
    <property type="entry name" value="ANTI-SIGMA FACTOR ANTAGONIST TM_1081-RELATED-RELATED"/>
    <property type="match status" value="1"/>
</dbReference>
<feature type="domain" description="STAS" evidence="4">
    <location>
        <begin position="29"/>
        <end position="129"/>
    </location>
</feature>
<dbReference type="InterPro" id="IPR036513">
    <property type="entry name" value="STAS_dom_sf"/>
</dbReference>
<keyword evidence="6" id="KW-1185">Reference proteome</keyword>
<comment type="caution">
    <text evidence="5">The sequence shown here is derived from an EMBL/GenBank/DDBJ whole genome shotgun (WGS) entry which is preliminary data.</text>
</comment>
<dbReference type="CDD" id="cd07043">
    <property type="entry name" value="STAS_anti-anti-sigma_factors"/>
    <property type="match status" value="1"/>
</dbReference>
<sequence length="129" mass="13471">MAEPATQDPNARPPRSAEALGLDVDHPRPDAAVLAVSGELDTLTAPELDAALRELVAAPHALLVVDLSGVTFLASSGLAVLIQAAHRAEDSDRPLHLVVTARAVRRPLEITGSDQLFTLHADLATALGH</sequence>
<dbReference type="Pfam" id="PF01740">
    <property type="entry name" value="STAS"/>
    <property type="match status" value="1"/>
</dbReference>
<dbReference type="PANTHER" id="PTHR33495:SF2">
    <property type="entry name" value="ANTI-SIGMA FACTOR ANTAGONIST TM_1081-RELATED"/>
    <property type="match status" value="1"/>
</dbReference>
<organism evidence="5 6">
    <name type="scientific">Pseudonocardia humida</name>
    <dbReference type="NCBI Taxonomy" id="2800819"/>
    <lineage>
        <taxon>Bacteria</taxon>
        <taxon>Bacillati</taxon>
        <taxon>Actinomycetota</taxon>
        <taxon>Actinomycetes</taxon>
        <taxon>Pseudonocardiales</taxon>
        <taxon>Pseudonocardiaceae</taxon>
        <taxon>Pseudonocardia</taxon>
    </lineage>
</organism>
<dbReference type="EMBL" id="JAGSOV010000009">
    <property type="protein sequence ID" value="MCO1653923.1"/>
    <property type="molecule type" value="Genomic_DNA"/>
</dbReference>
<evidence type="ECO:0000313" key="5">
    <source>
        <dbReference type="EMBL" id="MCO1653923.1"/>
    </source>
</evidence>
<dbReference type="Gene3D" id="3.30.750.24">
    <property type="entry name" value="STAS domain"/>
    <property type="match status" value="1"/>
</dbReference>
<gene>
    <name evidence="5" type="ORF">KDL28_02520</name>
</gene>
<dbReference type="RefSeq" id="WP_252435542.1">
    <property type="nucleotide sequence ID" value="NZ_JAGSOV010000009.1"/>
</dbReference>
<dbReference type="PROSITE" id="PS50801">
    <property type="entry name" value="STAS"/>
    <property type="match status" value="1"/>
</dbReference>
<proteinExistence type="inferred from homology"/>
<reference evidence="5" key="1">
    <citation type="submission" date="2021-04" db="EMBL/GenBank/DDBJ databases">
        <title>Pseudonocardia sp. nov., isolated from sandy soil of mangrove forest.</title>
        <authorList>
            <person name="Zan Z."/>
            <person name="Huang R."/>
            <person name="Liu W."/>
        </authorList>
    </citation>
    <scope>NUCLEOTIDE SEQUENCE</scope>
    <source>
        <strain evidence="5">S2-4</strain>
    </source>
</reference>
<evidence type="ECO:0000259" key="4">
    <source>
        <dbReference type="PROSITE" id="PS50801"/>
    </source>
</evidence>
<dbReference type="InterPro" id="IPR002645">
    <property type="entry name" value="STAS_dom"/>
</dbReference>
<protein>
    <recommendedName>
        <fullName evidence="2">Anti-sigma factor antagonist</fullName>
    </recommendedName>
</protein>
<feature type="region of interest" description="Disordered" evidence="3">
    <location>
        <begin position="1"/>
        <end position="24"/>
    </location>
</feature>
<dbReference type="InterPro" id="IPR003658">
    <property type="entry name" value="Anti-sigma_ant"/>
</dbReference>
<dbReference type="NCBIfam" id="TIGR00377">
    <property type="entry name" value="ant_ant_sig"/>
    <property type="match status" value="1"/>
</dbReference>
<evidence type="ECO:0000313" key="6">
    <source>
        <dbReference type="Proteomes" id="UP001165283"/>
    </source>
</evidence>
<evidence type="ECO:0000256" key="3">
    <source>
        <dbReference type="SAM" id="MobiDB-lite"/>
    </source>
</evidence>
<evidence type="ECO:0000256" key="2">
    <source>
        <dbReference type="RuleBase" id="RU003749"/>
    </source>
</evidence>
<evidence type="ECO:0000256" key="1">
    <source>
        <dbReference type="ARBA" id="ARBA00009013"/>
    </source>
</evidence>